<dbReference type="PANTHER" id="PTHR10953:SF102">
    <property type="entry name" value="ADENYLYLTRANSFERASE AND SULFURTRANSFERASE MOCS3"/>
    <property type="match status" value="1"/>
</dbReference>
<reference evidence="15" key="1">
    <citation type="submission" date="2020-10" db="EMBL/GenBank/DDBJ databases">
        <authorList>
            <person name="Gilroy R."/>
        </authorList>
    </citation>
    <scope>NUCLEOTIDE SEQUENCE</scope>
    <source>
        <strain evidence="15">CHK158-818</strain>
    </source>
</reference>
<dbReference type="EC" id="2.7.7.80" evidence="8"/>
<dbReference type="GO" id="GO:0008641">
    <property type="term" value="F:ubiquitin-like modifier activating enzyme activity"/>
    <property type="evidence" value="ECO:0007669"/>
    <property type="project" value="InterPro"/>
</dbReference>
<evidence type="ECO:0000256" key="5">
    <source>
        <dbReference type="ARBA" id="ARBA00052218"/>
    </source>
</evidence>
<dbReference type="FunFam" id="3.40.50.720:FF:000033">
    <property type="entry name" value="Adenylyltransferase and sulfurtransferase MOCS3"/>
    <property type="match status" value="1"/>
</dbReference>
<comment type="function">
    <text evidence="6">Catalyzes the adenylation by ATP of the carboxyl group of the C-terminal glycine of sulfur carrier protein MoaD.</text>
</comment>
<proteinExistence type="inferred from homology"/>
<comment type="subunit">
    <text evidence="7">Homodimer. Forms a stable heterotetrameric complex of 2 MoeB and 2 MoaD during adenylation of MoaD.</text>
</comment>
<evidence type="ECO:0000256" key="7">
    <source>
        <dbReference type="ARBA" id="ARBA00063809"/>
    </source>
</evidence>
<evidence type="ECO:0000256" key="8">
    <source>
        <dbReference type="ARBA" id="ARBA00066884"/>
    </source>
</evidence>
<keyword evidence="3" id="KW-0547">Nucleotide-binding</keyword>
<keyword evidence="4" id="KW-0067">ATP-binding</keyword>
<keyword evidence="13" id="KW-0812">Transmembrane</keyword>
<dbReference type="Pfam" id="PF00899">
    <property type="entry name" value="ThiF"/>
    <property type="match status" value="1"/>
</dbReference>
<evidence type="ECO:0000256" key="12">
    <source>
        <dbReference type="ARBA" id="ARBA00078531"/>
    </source>
</evidence>
<dbReference type="GO" id="GO:0005829">
    <property type="term" value="C:cytosol"/>
    <property type="evidence" value="ECO:0007669"/>
    <property type="project" value="TreeGrafter"/>
</dbReference>
<evidence type="ECO:0000256" key="10">
    <source>
        <dbReference type="ARBA" id="ARBA00075110"/>
    </source>
</evidence>
<comment type="catalytic activity">
    <reaction evidence="5">
        <text>[molybdopterin-synthase sulfur-carrier protein]-C-terminal Gly-Gly + ATP + H(+) = [molybdopterin-synthase sulfur-carrier protein]-C-terminal Gly-Gly-AMP + diphosphate</text>
        <dbReference type="Rhea" id="RHEA:43616"/>
        <dbReference type="Rhea" id="RHEA-COMP:12159"/>
        <dbReference type="Rhea" id="RHEA-COMP:12202"/>
        <dbReference type="ChEBI" id="CHEBI:15378"/>
        <dbReference type="ChEBI" id="CHEBI:30616"/>
        <dbReference type="ChEBI" id="CHEBI:33019"/>
        <dbReference type="ChEBI" id="CHEBI:90618"/>
        <dbReference type="ChEBI" id="CHEBI:90778"/>
        <dbReference type="EC" id="2.7.7.80"/>
    </reaction>
</comment>
<dbReference type="GO" id="GO:0008146">
    <property type="term" value="F:sulfotransferase activity"/>
    <property type="evidence" value="ECO:0007669"/>
    <property type="project" value="TreeGrafter"/>
</dbReference>
<dbReference type="InterPro" id="IPR035985">
    <property type="entry name" value="Ubiquitin-activating_enz"/>
</dbReference>
<feature type="domain" description="THIF-type NAD/FAD binding fold" evidence="14">
    <location>
        <begin position="4"/>
        <end position="228"/>
    </location>
</feature>
<evidence type="ECO:0000313" key="15">
    <source>
        <dbReference type="EMBL" id="HIU55662.1"/>
    </source>
</evidence>
<keyword evidence="13" id="KW-0472">Membrane</keyword>
<dbReference type="SUPFAM" id="SSF69572">
    <property type="entry name" value="Activating enzymes of the ubiquitin-like proteins"/>
    <property type="match status" value="1"/>
</dbReference>
<accession>A0A9D1M8X5</accession>
<organism evidence="15 16">
    <name type="scientific">Candidatus Gallibacteroides avistercoris</name>
    <dbReference type="NCBI Taxonomy" id="2840833"/>
    <lineage>
        <taxon>Bacteria</taxon>
        <taxon>Pseudomonadati</taxon>
        <taxon>Bacteroidota</taxon>
        <taxon>Bacteroidia</taxon>
        <taxon>Bacteroidales</taxon>
        <taxon>Bacteroidaceae</taxon>
        <taxon>Bacteroidaceae incertae sedis</taxon>
        <taxon>Candidatus Gallibacteroides</taxon>
    </lineage>
</organism>
<evidence type="ECO:0000256" key="2">
    <source>
        <dbReference type="ARBA" id="ARBA00022679"/>
    </source>
</evidence>
<dbReference type="CDD" id="cd00757">
    <property type="entry name" value="ThiF_MoeB_HesA_family"/>
    <property type="match status" value="1"/>
</dbReference>
<comment type="caution">
    <text evidence="15">The sequence shown here is derived from an EMBL/GenBank/DDBJ whole genome shotgun (WGS) entry which is preliminary data.</text>
</comment>
<dbReference type="GO" id="GO:0004792">
    <property type="term" value="F:thiosulfate-cyanide sulfurtransferase activity"/>
    <property type="evidence" value="ECO:0007669"/>
    <property type="project" value="TreeGrafter"/>
</dbReference>
<dbReference type="EMBL" id="DVNA01000171">
    <property type="protein sequence ID" value="HIU55662.1"/>
    <property type="molecule type" value="Genomic_DNA"/>
</dbReference>
<name>A0A9D1M8X5_9BACT</name>
<dbReference type="Gene3D" id="3.40.50.720">
    <property type="entry name" value="NAD(P)-binding Rossmann-like Domain"/>
    <property type="match status" value="1"/>
</dbReference>
<keyword evidence="13" id="KW-1133">Transmembrane helix</keyword>
<dbReference type="GO" id="GO:0005524">
    <property type="term" value="F:ATP binding"/>
    <property type="evidence" value="ECO:0007669"/>
    <property type="project" value="UniProtKB-KW"/>
</dbReference>
<comment type="similarity">
    <text evidence="1">Belongs to the HesA/MoeB/ThiF family.</text>
</comment>
<evidence type="ECO:0000256" key="6">
    <source>
        <dbReference type="ARBA" id="ARBA00055169"/>
    </source>
</evidence>
<evidence type="ECO:0000256" key="11">
    <source>
        <dbReference type="ARBA" id="ARBA00075328"/>
    </source>
</evidence>
<reference evidence="15" key="2">
    <citation type="journal article" date="2021" name="PeerJ">
        <title>Extensive microbial diversity within the chicken gut microbiome revealed by metagenomics and culture.</title>
        <authorList>
            <person name="Gilroy R."/>
            <person name="Ravi A."/>
            <person name="Getino M."/>
            <person name="Pursley I."/>
            <person name="Horton D.L."/>
            <person name="Alikhan N.F."/>
            <person name="Baker D."/>
            <person name="Gharbi K."/>
            <person name="Hall N."/>
            <person name="Watson M."/>
            <person name="Adriaenssens E.M."/>
            <person name="Foster-Nyarko E."/>
            <person name="Jarju S."/>
            <person name="Secka A."/>
            <person name="Antonio M."/>
            <person name="Oren A."/>
            <person name="Chaudhuri R.R."/>
            <person name="La Ragione R."/>
            <person name="Hildebrand F."/>
            <person name="Pallen M.J."/>
        </authorList>
    </citation>
    <scope>NUCLEOTIDE SEQUENCE</scope>
    <source>
        <strain evidence="15">CHK158-818</strain>
    </source>
</reference>
<dbReference type="AlphaFoldDB" id="A0A9D1M8X5"/>
<evidence type="ECO:0000256" key="13">
    <source>
        <dbReference type="SAM" id="Phobius"/>
    </source>
</evidence>
<evidence type="ECO:0000256" key="4">
    <source>
        <dbReference type="ARBA" id="ARBA00022840"/>
    </source>
</evidence>
<evidence type="ECO:0000259" key="14">
    <source>
        <dbReference type="Pfam" id="PF00899"/>
    </source>
</evidence>
<dbReference type="InterPro" id="IPR045886">
    <property type="entry name" value="ThiF/MoeB/HesA"/>
</dbReference>
<dbReference type="PANTHER" id="PTHR10953">
    <property type="entry name" value="UBIQUITIN-ACTIVATING ENZYME E1"/>
    <property type="match status" value="1"/>
</dbReference>
<evidence type="ECO:0000256" key="3">
    <source>
        <dbReference type="ARBA" id="ARBA00022741"/>
    </source>
</evidence>
<evidence type="ECO:0000256" key="1">
    <source>
        <dbReference type="ARBA" id="ARBA00009919"/>
    </source>
</evidence>
<keyword evidence="2" id="KW-0808">Transferase</keyword>
<gene>
    <name evidence="15" type="ORF">IAB03_07660</name>
</gene>
<dbReference type="GO" id="GO:0061605">
    <property type="term" value="F:molybdopterin-synthase adenylyltransferase activity"/>
    <property type="evidence" value="ECO:0007669"/>
    <property type="project" value="UniProtKB-EC"/>
</dbReference>
<feature type="transmembrane region" description="Helical" evidence="13">
    <location>
        <begin position="21"/>
        <end position="44"/>
    </location>
</feature>
<evidence type="ECO:0000313" key="16">
    <source>
        <dbReference type="Proteomes" id="UP000824112"/>
    </source>
</evidence>
<sequence length="232" mass="25539">MERYHRHILLKEIGPEGQRKLNNAAVLIVGVGGLGSPVSLYLAAAGVGRIGLMDDDTVSESNLQRQVLYTTEEIGLPKVVCAEKRLKALSPETIIETYPYRLENENAVSIISQYDIVVDGCDNYTTRYLINDTCLQLGKPYVYGTIGEFQGQVAVFNYLNGFSYRDIYPDESYLTSLPRPEQGVMGAVPGIVGSIEAAETIKIITGAGNTLNNRLLTIDILNMEVNILSFQK</sequence>
<dbReference type="Proteomes" id="UP000824112">
    <property type="component" value="Unassembled WGS sequence"/>
</dbReference>
<protein>
    <recommendedName>
        <fullName evidence="9">Molybdopterin-synthase adenylyltransferase</fullName>
        <ecNumber evidence="8">2.7.7.80</ecNumber>
    </recommendedName>
    <alternativeName>
        <fullName evidence="12">MoaD protein adenylase</fullName>
    </alternativeName>
    <alternativeName>
        <fullName evidence="10">Molybdopterin-converting factor subunit 1 adenylase</fullName>
    </alternativeName>
    <alternativeName>
        <fullName evidence="11">Sulfur carrier protein MoaD adenylyltransferase</fullName>
    </alternativeName>
</protein>
<evidence type="ECO:0000256" key="9">
    <source>
        <dbReference type="ARBA" id="ARBA00073635"/>
    </source>
</evidence>
<dbReference type="InterPro" id="IPR000594">
    <property type="entry name" value="ThiF_NAD_FAD-bd"/>
</dbReference>